<organism evidence="1 2">
    <name type="scientific">Aureobasidium pullulans</name>
    <name type="common">Black yeast</name>
    <name type="synonym">Pullularia pullulans</name>
    <dbReference type="NCBI Taxonomy" id="5580"/>
    <lineage>
        <taxon>Eukaryota</taxon>
        <taxon>Fungi</taxon>
        <taxon>Dikarya</taxon>
        <taxon>Ascomycota</taxon>
        <taxon>Pezizomycotina</taxon>
        <taxon>Dothideomycetes</taxon>
        <taxon>Dothideomycetidae</taxon>
        <taxon>Dothideales</taxon>
        <taxon>Saccotheciaceae</taxon>
        <taxon>Aureobasidium</taxon>
    </lineage>
</organism>
<protein>
    <submittedName>
        <fullName evidence="1">Uncharacterized protein</fullName>
    </submittedName>
</protein>
<reference evidence="1 2" key="1">
    <citation type="submission" date="2018-10" db="EMBL/GenBank/DDBJ databases">
        <title>Fifty Aureobasidium pullulans genomes reveal a recombining polyextremotolerant generalist.</title>
        <authorList>
            <person name="Gostincar C."/>
            <person name="Turk M."/>
            <person name="Zajc J."/>
            <person name="Gunde-Cimerman N."/>
        </authorList>
    </citation>
    <scope>NUCLEOTIDE SEQUENCE [LARGE SCALE GENOMIC DNA]</scope>
    <source>
        <strain evidence="1 2">EXF-10081</strain>
    </source>
</reference>
<dbReference type="EMBL" id="QZAT01000010">
    <property type="protein sequence ID" value="THX33415.1"/>
    <property type="molecule type" value="Genomic_DNA"/>
</dbReference>
<evidence type="ECO:0000313" key="2">
    <source>
        <dbReference type="Proteomes" id="UP000310374"/>
    </source>
</evidence>
<comment type="caution">
    <text evidence="1">The sequence shown here is derived from an EMBL/GenBank/DDBJ whole genome shotgun (WGS) entry which is preliminary data.</text>
</comment>
<proteinExistence type="predicted"/>
<accession>A0AB74K2S7</accession>
<gene>
    <name evidence="1" type="ORF">D6D12_01639</name>
</gene>
<dbReference type="AlphaFoldDB" id="A0AB74K2S7"/>
<evidence type="ECO:0000313" key="1">
    <source>
        <dbReference type="EMBL" id="THX33415.1"/>
    </source>
</evidence>
<dbReference type="Proteomes" id="UP000310374">
    <property type="component" value="Unassembled WGS sequence"/>
</dbReference>
<sequence>MTLISLLQKTRPRHVHISSLAAKTPVRMHDNFEERCSRALSLDLALVSKSIRLGQDMNTISHSSHTSHQEFSHQKARMFWGTRGGPVRAMSSCTLIGNEPISKKNFASPQLGTRPCPHGRALVHALASTNSPMRTLMLMLQSSLTILLVVTSMQQAKGPTVCGRLTRGRLAVAPCDRFPCI</sequence>
<name>A0AB74K2S7_AURPU</name>